<evidence type="ECO:0008006" key="3">
    <source>
        <dbReference type="Google" id="ProtNLM"/>
    </source>
</evidence>
<evidence type="ECO:0000313" key="1">
    <source>
        <dbReference type="EMBL" id="MBB2991318.1"/>
    </source>
</evidence>
<dbReference type="RefSeq" id="WP_396888442.1">
    <property type="nucleotide sequence ID" value="NZ_JACHVU010000005.1"/>
</dbReference>
<accession>A0A839Q4Z4</accession>
<dbReference type="InterPro" id="IPR046348">
    <property type="entry name" value="SIS_dom_sf"/>
</dbReference>
<name>A0A839Q4Z4_MYCIR</name>
<dbReference type="Proteomes" id="UP000550501">
    <property type="component" value="Unassembled WGS sequence"/>
</dbReference>
<dbReference type="AlphaFoldDB" id="A0A839Q4Z4"/>
<organism evidence="1 2">
    <name type="scientific">Mycolicibacterium iranicum</name>
    <name type="common">Mycobacterium iranicum</name>
    <dbReference type="NCBI Taxonomy" id="912594"/>
    <lineage>
        <taxon>Bacteria</taxon>
        <taxon>Bacillati</taxon>
        <taxon>Actinomycetota</taxon>
        <taxon>Actinomycetes</taxon>
        <taxon>Mycobacteriales</taxon>
        <taxon>Mycobacteriaceae</taxon>
        <taxon>Mycolicibacterium</taxon>
    </lineage>
</organism>
<comment type="caution">
    <text evidence="1">The sequence shown here is derived from an EMBL/GenBank/DDBJ whole genome shotgun (WGS) entry which is preliminary data.</text>
</comment>
<keyword evidence="2" id="KW-1185">Reference proteome</keyword>
<reference evidence="1 2" key="1">
    <citation type="submission" date="2020-08" db="EMBL/GenBank/DDBJ databases">
        <title>The Agave Microbiome: Exploring the role of microbial communities in plant adaptations to desert environments.</title>
        <authorList>
            <person name="Partida-Martinez L.P."/>
        </authorList>
    </citation>
    <scope>NUCLEOTIDE SEQUENCE [LARGE SCALE GENOMIC DNA]</scope>
    <source>
        <strain evidence="1 2">AT2.18</strain>
    </source>
</reference>
<sequence>MSVGPLSAADVDLDDAEGLLAADRLGLLRAASMAGAQVRATAAAFDEGDLDAIRSDSPPRTIIWVAGQGNAEAAGAMLAAQLGGSIGVPIVVASEAPPWIGALDVLVVAGDDPGVPALVSAAATAVRRGARVVVVAPYEGPLRDATAGRSVAMPPRLPVPDDFTLARYLAAGLAVLHAVAPGFSIDLAALADELDEEALRNSAAREVFTNPAKGLAERMRDREVVFAGDSAATIALARHACTAMLRIAHRSAAAVGLADALTAIGSGWGRDAPGGTTSIFHDEEIDGPLAQRTGTIVLTSDAERPAVSARLRGFDDVYVVNANDVPDVVADGGNSETGSATMPESSRPEQQLALMAVRLEMAAVYQRLVRG</sequence>
<dbReference type="EMBL" id="JACHVU010000005">
    <property type="protein sequence ID" value="MBB2991318.1"/>
    <property type="molecule type" value="Genomic_DNA"/>
</dbReference>
<dbReference type="SUPFAM" id="SSF53697">
    <property type="entry name" value="SIS domain"/>
    <property type="match status" value="1"/>
</dbReference>
<gene>
    <name evidence="1" type="ORF">FHR72_002802</name>
</gene>
<dbReference type="GO" id="GO:1901135">
    <property type="term" value="P:carbohydrate derivative metabolic process"/>
    <property type="evidence" value="ECO:0007669"/>
    <property type="project" value="InterPro"/>
</dbReference>
<proteinExistence type="predicted"/>
<protein>
    <recommendedName>
        <fullName evidence="3">TobH protein</fullName>
    </recommendedName>
</protein>
<evidence type="ECO:0000313" key="2">
    <source>
        <dbReference type="Proteomes" id="UP000550501"/>
    </source>
</evidence>
<dbReference type="GO" id="GO:0097367">
    <property type="term" value="F:carbohydrate derivative binding"/>
    <property type="evidence" value="ECO:0007669"/>
    <property type="project" value="InterPro"/>
</dbReference>